<comment type="caution">
    <text evidence="4">The sequence shown here is derived from an EMBL/GenBank/DDBJ whole genome shotgun (WGS) entry which is preliminary data.</text>
</comment>
<dbReference type="Pfam" id="PF01522">
    <property type="entry name" value="Polysacc_deac_1"/>
    <property type="match status" value="1"/>
</dbReference>
<evidence type="ECO:0000313" key="4">
    <source>
        <dbReference type="EMBL" id="NJB71509.1"/>
    </source>
</evidence>
<keyword evidence="2" id="KW-0732">Signal</keyword>
<dbReference type="SUPFAM" id="SSF88713">
    <property type="entry name" value="Glycoside hydrolase/deacetylase"/>
    <property type="match status" value="1"/>
</dbReference>
<proteinExistence type="predicted"/>
<dbReference type="GO" id="GO:0016810">
    <property type="term" value="F:hydrolase activity, acting on carbon-nitrogen (but not peptide) bonds"/>
    <property type="evidence" value="ECO:0007669"/>
    <property type="project" value="InterPro"/>
</dbReference>
<dbReference type="InterPro" id="IPR051398">
    <property type="entry name" value="Polysacch_Deacetylase"/>
</dbReference>
<sequence length="203" mass="23460">MIRGYNYNQKTGEKVVYLSFDDNYETWYEMAQMLKEEGATCTFFINFAPNLMSDGLINAYYNSLGLINGKPIGLDKISDLIQQGFDFGNHGLSHVTFSDLQLSHVKTDLDLNRNFFQRHFEAKLTNVAFPYGSMRYFKKEWIDEISEEFGTIYAGHPLSQTENNDKFVFRSPLYISESFEFNLKIQRISNIKPSLTFGKSLIG</sequence>
<feature type="domain" description="NodB homology" evidence="3">
    <location>
        <begin position="9"/>
        <end position="134"/>
    </location>
</feature>
<gene>
    <name evidence="4" type="ORF">GGR42_001971</name>
</gene>
<evidence type="ECO:0000256" key="1">
    <source>
        <dbReference type="ARBA" id="ARBA00004613"/>
    </source>
</evidence>
<dbReference type="Gene3D" id="3.20.20.370">
    <property type="entry name" value="Glycoside hydrolase/deacetylase"/>
    <property type="match status" value="1"/>
</dbReference>
<dbReference type="PANTHER" id="PTHR34216">
    <property type="match status" value="1"/>
</dbReference>
<dbReference type="GO" id="GO:0005576">
    <property type="term" value="C:extracellular region"/>
    <property type="evidence" value="ECO:0007669"/>
    <property type="project" value="UniProtKB-SubCell"/>
</dbReference>
<dbReference type="AlphaFoldDB" id="A0A846R3W7"/>
<evidence type="ECO:0000259" key="3">
    <source>
        <dbReference type="Pfam" id="PF01522"/>
    </source>
</evidence>
<reference evidence="4 5" key="1">
    <citation type="submission" date="2020-03" db="EMBL/GenBank/DDBJ databases">
        <title>Genomic Encyclopedia of Type Strains, Phase IV (KMG-IV): sequencing the most valuable type-strain genomes for metagenomic binning, comparative biology and taxonomic classification.</title>
        <authorList>
            <person name="Goeker M."/>
        </authorList>
    </citation>
    <scope>NUCLEOTIDE SEQUENCE [LARGE SCALE GENOMIC DNA]</scope>
    <source>
        <strain evidence="4 5">DSM 29762</strain>
    </source>
</reference>
<evidence type="ECO:0000256" key="2">
    <source>
        <dbReference type="ARBA" id="ARBA00022729"/>
    </source>
</evidence>
<dbReference type="GO" id="GO:0005975">
    <property type="term" value="P:carbohydrate metabolic process"/>
    <property type="evidence" value="ECO:0007669"/>
    <property type="project" value="InterPro"/>
</dbReference>
<keyword evidence="5" id="KW-1185">Reference proteome</keyword>
<comment type="subcellular location">
    <subcellularLocation>
        <location evidence="1">Secreted</location>
    </subcellularLocation>
</comment>
<dbReference type="EMBL" id="JAATJJ010000001">
    <property type="protein sequence ID" value="NJB71509.1"/>
    <property type="molecule type" value="Genomic_DNA"/>
</dbReference>
<name>A0A846R3W7_9FLAO</name>
<dbReference type="Proteomes" id="UP000590442">
    <property type="component" value="Unassembled WGS sequence"/>
</dbReference>
<accession>A0A846R3W7</accession>
<dbReference type="InterPro" id="IPR011330">
    <property type="entry name" value="Glyco_hydro/deAcase_b/a-brl"/>
</dbReference>
<dbReference type="InterPro" id="IPR002509">
    <property type="entry name" value="NODB_dom"/>
</dbReference>
<organism evidence="4 5">
    <name type="scientific">Saonia flava</name>
    <dbReference type="NCBI Taxonomy" id="523696"/>
    <lineage>
        <taxon>Bacteria</taxon>
        <taxon>Pseudomonadati</taxon>
        <taxon>Bacteroidota</taxon>
        <taxon>Flavobacteriia</taxon>
        <taxon>Flavobacteriales</taxon>
        <taxon>Flavobacteriaceae</taxon>
        <taxon>Saonia</taxon>
    </lineage>
</organism>
<dbReference type="PANTHER" id="PTHR34216:SF3">
    <property type="entry name" value="POLY-BETA-1,6-N-ACETYL-D-GLUCOSAMINE N-DEACETYLASE"/>
    <property type="match status" value="1"/>
</dbReference>
<evidence type="ECO:0000313" key="5">
    <source>
        <dbReference type="Proteomes" id="UP000590442"/>
    </source>
</evidence>
<protein>
    <submittedName>
        <fullName evidence="4">Peptidoglycan/xylan/chitin deacetylase (PgdA/CDA1 family)</fullName>
    </submittedName>
</protein>